<protein>
    <submittedName>
        <fullName evidence="2">CUB domain-containing protein</fullName>
    </submittedName>
</protein>
<dbReference type="SUPFAM" id="SSF49854">
    <property type="entry name" value="Spermadhesin, CUB domain"/>
    <property type="match status" value="1"/>
</dbReference>
<dbReference type="WBParaSite" id="PDA_v2.g29720.t1">
    <property type="protein sequence ID" value="PDA_v2.g29720.t1"/>
    <property type="gene ID" value="PDA_v2.g29720"/>
</dbReference>
<evidence type="ECO:0000313" key="1">
    <source>
        <dbReference type="Proteomes" id="UP000887578"/>
    </source>
</evidence>
<proteinExistence type="predicted"/>
<dbReference type="AlphaFoldDB" id="A0A914QQT5"/>
<keyword evidence="1" id="KW-1185">Reference proteome</keyword>
<name>A0A914QQT5_9BILA</name>
<evidence type="ECO:0000313" key="2">
    <source>
        <dbReference type="WBParaSite" id="PDA_v2.g29720.t1"/>
    </source>
</evidence>
<dbReference type="Proteomes" id="UP000887578">
    <property type="component" value="Unplaced"/>
</dbReference>
<organism evidence="1 2">
    <name type="scientific">Panagrolaimus davidi</name>
    <dbReference type="NCBI Taxonomy" id="227884"/>
    <lineage>
        <taxon>Eukaryota</taxon>
        <taxon>Metazoa</taxon>
        <taxon>Ecdysozoa</taxon>
        <taxon>Nematoda</taxon>
        <taxon>Chromadorea</taxon>
        <taxon>Rhabditida</taxon>
        <taxon>Tylenchina</taxon>
        <taxon>Panagrolaimomorpha</taxon>
        <taxon>Panagrolaimoidea</taxon>
        <taxon>Panagrolaimidae</taxon>
        <taxon>Panagrolaimus</taxon>
    </lineage>
</organism>
<reference evidence="2" key="1">
    <citation type="submission" date="2022-11" db="UniProtKB">
        <authorList>
            <consortium name="WormBaseParasite"/>
        </authorList>
    </citation>
    <scope>IDENTIFICATION</scope>
</reference>
<accession>A0A914QQT5</accession>
<dbReference type="InterPro" id="IPR035914">
    <property type="entry name" value="Sperma_CUB_dom_sf"/>
</dbReference>
<sequence length="101" mass="11586">MVSYTLDLTPYSAVQGFVLFDDWGDGCPMESVARVNPYHFEDETQIITVQSVYGNDYVRNHPCFWQFSAPKGYGFKLIFEPLHLLDSVDVRIDNSNETILT</sequence>